<accession>A0A7R9CRQ8</accession>
<dbReference type="EMBL" id="OD000994">
    <property type="protein sequence ID" value="CAD7400161.1"/>
    <property type="molecule type" value="Genomic_DNA"/>
</dbReference>
<sequence length="153" mass="17457">MNETVSLNGSGTDALFYTKTSINTSDRESYPYLSVIGSSVCYENDSFDFSNTEVRIMKHHPLVWSIQALSEQPEGRRLTWVRENSRKFEEARVCSVDSRKFREANICSGDSRKFGEAHICSKDSRNDNEVKCSFNIVRYQRSNSGSQSVSLPY</sequence>
<gene>
    <name evidence="1" type="ORF">TPSB3V08_LOCUS2505</name>
</gene>
<dbReference type="AlphaFoldDB" id="A0A7R9CRQ8"/>
<evidence type="ECO:0000313" key="1">
    <source>
        <dbReference type="EMBL" id="CAD7400161.1"/>
    </source>
</evidence>
<protein>
    <submittedName>
        <fullName evidence="1">Uncharacterized protein</fullName>
    </submittedName>
</protein>
<name>A0A7R9CRQ8_TIMPO</name>
<proteinExistence type="predicted"/>
<organism evidence="1">
    <name type="scientific">Timema poppense</name>
    <name type="common">Walking stick</name>
    <dbReference type="NCBI Taxonomy" id="170557"/>
    <lineage>
        <taxon>Eukaryota</taxon>
        <taxon>Metazoa</taxon>
        <taxon>Ecdysozoa</taxon>
        <taxon>Arthropoda</taxon>
        <taxon>Hexapoda</taxon>
        <taxon>Insecta</taxon>
        <taxon>Pterygota</taxon>
        <taxon>Neoptera</taxon>
        <taxon>Polyneoptera</taxon>
        <taxon>Phasmatodea</taxon>
        <taxon>Timematodea</taxon>
        <taxon>Timematoidea</taxon>
        <taxon>Timematidae</taxon>
        <taxon>Timema</taxon>
    </lineage>
</organism>
<reference evidence="1" key="1">
    <citation type="submission" date="2020-11" db="EMBL/GenBank/DDBJ databases">
        <authorList>
            <person name="Tran Van P."/>
        </authorList>
    </citation>
    <scope>NUCLEOTIDE SEQUENCE</scope>
</reference>